<comment type="caution">
    <text evidence="1">The sequence shown here is derived from an EMBL/GenBank/DDBJ whole genome shotgun (WGS) entry which is preliminary data.</text>
</comment>
<accession>A0A9D4SBV2</accession>
<reference evidence="1" key="1">
    <citation type="journal article" date="2019" name="bioRxiv">
        <title>The Genome of the Zebra Mussel, Dreissena polymorpha: A Resource for Invasive Species Research.</title>
        <authorList>
            <person name="McCartney M.A."/>
            <person name="Auch B."/>
            <person name="Kono T."/>
            <person name="Mallez S."/>
            <person name="Zhang Y."/>
            <person name="Obille A."/>
            <person name="Becker A."/>
            <person name="Abrahante J.E."/>
            <person name="Garbe J."/>
            <person name="Badalamenti J.P."/>
            <person name="Herman A."/>
            <person name="Mangelson H."/>
            <person name="Liachko I."/>
            <person name="Sullivan S."/>
            <person name="Sone E.D."/>
            <person name="Koren S."/>
            <person name="Silverstein K.A.T."/>
            <person name="Beckman K.B."/>
            <person name="Gohl D.M."/>
        </authorList>
    </citation>
    <scope>NUCLEOTIDE SEQUENCE</scope>
    <source>
        <strain evidence="1">Duluth1</strain>
        <tissue evidence="1">Whole animal</tissue>
    </source>
</reference>
<dbReference type="Proteomes" id="UP000828390">
    <property type="component" value="Unassembled WGS sequence"/>
</dbReference>
<sequence length="102" mass="11205">MLLLILKYPGPLNDGTETHAGTWRMRDPSEHTRLPSFVALAHILQEISSTLAPIRGLRGPIHGPASEHSATISPEKMAQRRVLELGACMTHRDTQVCQVSSL</sequence>
<keyword evidence="2" id="KW-1185">Reference proteome</keyword>
<proteinExistence type="predicted"/>
<gene>
    <name evidence="1" type="ORF">DPMN_022638</name>
</gene>
<name>A0A9D4SBV2_DREPO</name>
<dbReference type="EMBL" id="JAIWYP010000001">
    <property type="protein sequence ID" value="KAH3898408.1"/>
    <property type="molecule type" value="Genomic_DNA"/>
</dbReference>
<organism evidence="1 2">
    <name type="scientific">Dreissena polymorpha</name>
    <name type="common">Zebra mussel</name>
    <name type="synonym">Mytilus polymorpha</name>
    <dbReference type="NCBI Taxonomy" id="45954"/>
    <lineage>
        <taxon>Eukaryota</taxon>
        <taxon>Metazoa</taxon>
        <taxon>Spiralia</taxon>
        <taxon>Lophotrochozoa</taxon>
        <taxon>Mollusca</taxon>
        <taxon>Bivalvia</taxon>
        <taxon>Autobranchia</taxon>
        <taxon>Heteroconchia</taxon>
        <taxon>Euheterodonta</taxon>
        <taxon>Imparidentia</taxon>
        <taxon>Neoheterodontei</taxon>
        <taxon>Myida</taxon>
        <taxon>Dreissenoidea</taxon>
        <taxon>Dreissenidae</taxon>
        <taxon>Dreissena</taxon>
    </lineage>
</organism>
<evidence type="ECO:0000313" key="1">
    <source>
        <dbReference type="EMBL" id="KAH3898408.1"/>
    </source>
</evidence>
<evidence type="ECO:0000313" key="2">
    <source>
        <dbReference type="Proteomes" id="UP000828390"/>
    </source>
</evidence>
<dbReference type="AlphaFoldDB" id="A0A9D4SBV2"/>
<reference evidence="1" key="2">
    <citation type="submission" date="2020-11" db="EMBL/GenBank/DDBJ databases">
        <authorList>
            <person name="McCartney M.A."/>
            <person name="Auch B."/>
            <person name="Kono T."/>
            <person name="Mallez S."/>
            <person name="Becker A."/>
            <person name="Gohl D.M."/>
            <person name="Silverstein K.A.T."/>
            <person name="Koren S."/>
            <person name="Bechman K.B."/>
            <person name="Herman A."/>
            <person name="Abrahante J.E."/>
            <person name="Garbe J."/>
        </authorList>
    </citation>
    <scope>NUCLEOTIDE SEQUENCE</scope>
    <source>
        <strain evidence="1">Duluth1</strain>
        <tissue evidence="1">Whole animal</tissue>
    </source>
</reference>
<protein>
    <submittedName>
        <fullName evidence="1">Uncharacterized protein</fullName>
    </submittedName>
</protein>